<dbReference type="OrthoDB" id="9813518at2"/>
<dbReference type="SUPFAM" id="SSF81324">
    <property type="entry name" value="Voltage-gated potassium channels"/>
    <property type="match status" value="1"/>
</dbReference>
<sequence>MKKIDDVKHELNPMSLMSLVLSFLSLTIVTCMIFINKASNAYTLLLGIDTFICLIFWCQLLTDLFRSQEKIQYLKRHWPDFLASLPIIEQVRFARLIQVFRVVRLLRSSQQILEQLRRNRREATLASIFLLLTILVSVGSAMMLILEGNVAESNIKDPADALWWVFVTISTVGYGDHYPVTLLGKMLAALIIICGVGLFGMVAGLVSNFISDPNHQQEKDEQKREQEWQMMLNNQQRLLEKLDSLERQLARQHKKEKP</sequence>
<evidence type="ECO:0000256" key="6">
    <source>
        <dbReference type="ARBA" id="ARBA00022882"/>
    </source>
</evidence>
<dbReference type="Pfam" id="PF00520">
    <property type="entry name" value="Ion_trans"/>
    <property type="match status" value="1"/>
</dbReference>
<evidence type="ECO:0000256" key="12">
    <source>
        <dbReference type="SAM" id="Phobius"/>
    </source>
</evidence>
<keyword evidence="2" id="KW-0813">Transport</keyword>
<evidence type="ECO:0000256" key="9">
    <source>
        <dbReference type="ARBA" id="ARBA00023065"/>
    </source>
</evidence>
<keyword evidence="6" id="KW-0851">Voltage-gated channel</keyword>
<feature type="transmembrane region" description="Helical" evidence="12">
    <location>
        <begin position="41"/>
        <end position="65"/>
    </location>
</feature>
<dbReference type="PANTHER" id="PTHR11537">
    <property type="entry name" value="VOLTAGE-GATED POTASSIUM CHANNEL"/>
    <property type="match status" value="1"/>
</dbReference>
<dbReference type="PRINTS" id="PR00169">
    <property type="entry name" value="KCHANNEL"/>
</dbReference>
<keyword evidence="3" id="KW-0633">Potassium transport</keyword>
<evidence type="ECO:0000256" key="4">
    <source>
        <dbReference type="ARBA" id="ARBA00022692"/>
    </source>
</evidence>
<feature type="transmembrane region" description="Helical" evidence="12">
    <location>
        <begin position="125"/>
        <end position="146"/>
    </location>
</feature>
<proteinExistence type="predicted"/>
<comment type="caution">
    <text evidence="14">The sequence shown here is derived from an EMBL/GenBank/DDBJ whole genome shotgun (WGS) entry which is preliminary data.</text>
</comment>
<keyword evidence="4 12" id="KW-0812">Transmembrane</keyword>
<evidence type="ECO:0000256" key="3">
    <source>
        <dbReference type="ARBA" id="ARBA00022538"/>
    </source>
</evidence>
<dbReference type="Gene3D" id="1.10.287.70">
    <property type="match status" value="1"/>
</dbReference>
<dbReference type="InterPro" id="IPR028325">
    <property type="entry name" value="VG_K_chnl"/>
</dbReference>
<evidence type="ECO:0000313" key="15">
    <source>
        <dbReference type="Proteomes" id="UP000241771"/>
    </source>
</evidence>
<dbReference type="RefSeq" id="WP_051902331.1">
    <property type="nucleotide sequence ID" value="NZ_JGVO01000579.1"/>
</dbReference>
<feature type="transmembrane region" description="Helical" evidence="12">
    <location>
        <begin position="187"/>
        <end position="210"/>
    </location>
</feature>
<dbReference type="GO" id="GO:0001508">
    <property type="term" value="P:action potential"/>
    <property type="evidence" value="ECO:0007669"/>
    <property type="project" value="TreeGrafter"/>
</dbReference>
<evidence type="ECO:0000256" key="8">
    <source>
        <dbReference type="ARBA" id="ARBA00022989"/>
    </source>
</evidence>
<comment type="subcellular location">
    <subcellularLocation>
        <location evidence="1">Membrane</location>
        <topology evidence="1">Multi-pass membrane protein</topology>
    </subcellularLocation>
</comment>
<keyword evidence="9" id="KW-0406">Ion transport</keyword>
<dbReference type="InterPro" id="IPR005821">
    <property type="entry name" value="Ion_trans_dom"/>
</dbReference>
<evidence type="ECO:0000256" key="2">
    <source>
        <dbReference type="ARBA" id="ARBA00022448"/>
    </source>
</evidence>
<evidence type="ECO:0000256" key="7">
    <source>
        <dbReference type="ARBA" id="ARBA00022958"/>
    </source>
</evidence>
<keyword evidence="5" id="KW-0631">Potassium channel</keyword>
<keyword evidence="11" id="KW-0407">Ion channel</keyword>
<evidence type="ECO:0000256" key="1">
    <source>
        <dbReference type="ARBA" id="ARBA00004141"/>
    </source>
</evidence>
<dbReference type="GO" id="GO:0008076">
    <property type="term" value="C:voltage-gated potassium channel complex"/>
    <property type="evidence" value="ECO:0007669"/>
    <property type="project" value="InterPro"/>
</dbReference>
<keyword evidence="7" id="KW-0630">Potassium</keyword>
<feature type="domain" description="Ion transport" evidence="13">
    <location>
        <begin position="16"/>
        <end position="216"/>
    </location>
</feature>
<feature type="transmembrane region" description="Helical" evidence="12">
    <location>
        <begin position="161"/>
        <end position="180"/>
    </location>
</feature>
<dbReference type="GO" id="GO:0005249">
    <property type="term" value="F:voltage-gated potassium channel activity"/>
    <property type="evidence" value="ECO:0007669"/>
    <property type="project" value="InterPro"/>
</dbReference>
<evidence type="ECO:0000256" key="5">
    <source>
        <dbReference type="ARBA" id="ARBA00022826"/>
    </source>
</evidence>
<keyword evidence="8 12" id="KW-1133">Transmembrane helix</keyword>
<gene>
    <name evidence="14" type="ORF">C9I98_20910</name>
</gene>
<dbReference type="Proteomes" id="UP000241771">
    <property type="component" value="Unassembled WGS sequence"/>
</dbReference>
<evidence type="ECO:0000259" key="13">
    <source>
        <dbReference type="Pfam" id="PF00520"/>
    </source>
</evidence>
<name>A0A2T3NIU0_9GAMM</name>
<accession>A0A2T3NIU0</accession>
<organism evidence="14 15">
    <name type="scientific">Photobacterium sanctipauli</name>
    <dbReference type="NCBI Taxonomy" id="1342794"/>
    <lineage>
        <taxon>Bacteria</taxon>
        <taxon>Pseudomonadati</taxon>
        <taxon>Pseudomonadota</taxon>
        <taxon>Gammaproteobacteria</taxon>
        <taxon>Vibrionales</taxon>
        <taxon>Vibrionaceae</taxon>
        <taxon>Photobacterium</taxon>
    </lineage>
</organism>
<protein>
    <submittedName>
        <fullName evidence="14">Capsular biosynthesis protein</fullName>
    </submittedName>
</protein>
<dbReference type="InterPro" id="IPR027359">
    <property type="entry name" value="Volt_channel_dom_sf"/>
</dbReference>
<reference evidence="14 15" key="1">
    <citation type="submission" date="2018-01" db="EMBL/GenBank/DDBJ databases">
        <title>Whole genome sequencing of Histamine producing bacteria.</title>
        <authorList>
            <person name="Butler K."/>
        </authorList>
    </citation>
    <scope>NUCLEOTIDE SEQUENCE [LARGE SCALE GENOMIC DNA]</scope>
    <source>
        <strain evidence="14 15">DSM 100436</strain>
    </source>
</reference>
<evidence type="ECO:0000313" key="14">
    <source>
        <dbReference type="EMBL" id="PSW15174.1"/>
    </source>
</evidence>
<keyword evidence="10 12" id="KW-0472">Membrane</keyword>
<evidence type="ECO:0000256" key="10">
    <source>
        <dbReference type="ARBA" id="ARBA00023136"/>
    </source>
</evidence>
<feature type="transmembrane region" description="Helical" evidence="12">
    <location>
        <begin position="12"/>
        <end position="35"/>
    </location>
</feature>
<dbReference type="PANTHER" id="PTHR11537:SF254">
    <property type="entry name" value="POTASSIUM VOLTAGE-GATED CHANNEL PROTEIN SHAB"/>
    <property type="match status" value="1"/>
</dbReference>
<dbReference type="EMBL" id="PYMA01000017">
    <property type="protein sequence ID" value="PSW15174.1"/>
    <property type="molecule type" value="Genomic_DNA"/>
</dbReference>
<dbReference type="AlphaFoldDB" id="A0A2T3NIU0"/>
<evidence type="ECO:0000256" key="11">
    <source>
        <dbReference type="ARBA" id="ARBA00023303"/>
    </source>
</evidence>
<dbReference type="Gene3D" id="1.20.120.350">
    <property type="entry name" value="Voltage-gated potassium channels. Chain C"/>
    <property type="match status" value="1"/>
</dbReference>
<keyword evidence="15" id="KW-1185">Reference proteome</keyword>